<evidence type="ECO:0000313" key="2">
    <source>
        <dbReference type="Proteomes" id="UP000654918"/>
    </source>
</evidence>
<sequence>MGGRQRGVLMLGDEWASSLTTTDCLGSGSWELGGRHYHHQINKTTSIHSCPDGFKLHHGFGCVSSMLEALPGAHLNRERIWLSRTLISMEGKGLQGATGSPARPAFRPFLHSNVNVETVEWVSHGTGVVVLGATDAAMGKQGGPFHRCIWRRAGKHTHQVALQHVAERTRRHWTDEAAVRSRCGWRRVPDRSSSAEFFFFFQGFRVKRHDTHATALKARHERFNPQ</sequence>
<gene>
    <name evidence="1" type="ORF">CPLU01_08032</name>
</gene>
<reference evidence="1" key="1">
    <citation type="journal article" date="2020" name="Phytopathology">
        <title>Genome Sequence Resources of Colletotrichum truncatum, C. plurivorum, C. musicola, and C. sojae: Four Species Pathogenic to Soybean (Glycine max).</title>
        <authorList>
            <person name="Rogerio F."/>
            <person name="Boufleur T.R."/>
            <person name="Ciampi-Guillardi M."/>
            <person name="Sukno S.A."/>
            <person name="Thon M.R."/>
            <person name="Massola Junior N.S."/>
            <person name="Baroncelli R."/>
        </authorList>
    </citation>
    <scope>NUCLEOTIDE SEQUENCE</scope>
    <source>
        <strain evidence="1">LFN00145</strain>
    </source>
</reference>
<proteinExistence type="predicted"/>
<organism evidence="1 2">
    <name type="scientific">Colletotrichum plurivorum</name>
    <dbReference type="NCBI Taxonomy" id="2175906"/>
    <lineage>
        <taxon>Eukaryota</taxon>
        <taxon>Fungi</taxon>
        <taxon>Dikarya</taxon>
        <taxon>Ascomycota</taxon>
        <taxon>Pezizomycotina</taxon>
        <taxon>Sordariomycetes</taxon>
        <taxon>Hypocreomycetidae</taxon>
        <taxon>Glomerellales</taxon>
        <taxon>Glomerellaceae</taxon>
        <taxon>Colletotrichum</taxon>
        <taxon>Colletotrichum orchidearum species complex</taxon>
    </lineage>
</organism>
<keyword evidence="2" id="KW-1185">Reference proteome</keyword>
<dbReference type="EMBL" id="WIGO01000110">
    <property type="protein sequence ID" value="KAF6829268.1"/>
    <property type="molecule type" value="Genomic_DNA"/>
</dbReference>
<evidence type="ECO:0000313" key="1">
    <source>
        <dbReference type="EMBL" id="KAF6829268.1"/>
    </source>
</evidence>
<name>A0A8H6KE37_9PEZI</name>
<comment type="caution">
    <text evidence="1">The sequence shown here is derived from an EMBL/GenBank/DDBJ whole genome shotgun (WGS) entry which is preliminary data.</text>
</comment>
<protein>
    <submittedName>
        <fullName evidence="1">Uncharacterized protein</fullName>
    </submittedName>
</protein>
<dbReference type="AlphaFoldDB" id="A0A8H6KE37"/>
<accession>A0A8H6KE37</accession>
<dbReference type="Proteomes" id="UP000654918">
    <property type="component" value="Unassembled WGS sequence"/>
</dbReference>